<keyword evidence="3" id="KW-1185">Reference proteome</keyword>
<reference evidence="2 3" key="1">
    <citation type="submission" date="2016-09" db="EMBL/GenBank/DDBJ databases">
        <title>Pseudonocardia autotrophica DSM535, a candidate organism with high potential of specific P450 cytochromes.</title>
        <authorList>
            <person name="Grumaz C."/>
            <person name="Vainshtein Y."/>
            <person name="Kirstahler P."/>
            <person name="Sohn K."/>
        </authorList>
    </citation>
    <scope>NUCLEOTIDE SEQUENCE [LARGE SCALE GENOMIC DNA]</scope>
    <source>
        <strain evidence="2 3">DSM 535</strain>
    </source>
</reference>
<comment type="caution">
    <text evidence="2">The sequence shown here is derived from an EMBL/GenBank/DDBJ whole genome shotgun (WGS) entry which is preliminary data.</text>
</comment>
<dbReference type="EMBL" id="MIGB01000004">
    <property type="protein sequence ID" value="OSY42968.1"/>
    <property type="molecule type" value="Genomic_DNA"/>
</dbReference>
<dbReference type="AlphaFoldDB" id="A0A1Y2N7T0"/>
<organism evidence="2 3">
    <name type="scientific">Pseudonocardia autotrophica</name>
    <name type="common">Amycolata autotrophica</name>
    <name type="synonym">Nocardia autotrophica</name>
    <dbReference type="NCBI Taxonomy" id="2074"/>
    <lineage>
        <taxon>Bacteria</taxon>
        <taxon>Bacillati</taxon>
        <taxon>Actinomycetota</taxon>
        <taxon>Actinomycetes</taxon>
        <taxon>Pseudonocardiales</taxon>
        <taxon>Pseudonocardiaceae</taxon>
        <taxon>Pseudonocardia</taxon>
    </lineage>
</organism>
<evidence type="ECO:0000313" key="3">
    <source>
        <dbReference type="Proteomes" id="UP000194360"/>
    </source>
</evidence>
<dbReference type="Proteomes" id="UP000194360">
    <property type="component" value="Unassembled WGS sequence"/>
</dbReference>
<evidence type="ECO:0000313" key="2">
    <source>
        <dbReference type="EMBL" id="OSY42968.1"/>
    </source>
</evidence>
<dbReference type="STRING" id="2074.BG845_01210"/>
<gene>
    <name evidence="2" type="ORF">BG845_01210</name>
</gene>
<protein>
    <submittedName>
        <fullName evidence="2">Uncharacterized protein</fullName>
    </submittedName>
</protein>
<sequence>MNTTHPDTPEDRPTWACALHRPPADGQDWVPADRGYATCSNCLDRLRAVMRDIGDRYRMLDPTPQKGATGRGAPGFGSRSPASDHVIAFTDPRSSQTAKVWVDRAGRACREDERPPVSIRGELDILAWDAADRLGLAGPHHRADVHDLLRHLDQRLDLITRDPDLVVEVAFKLRALQAALRPVTGDPRPKFIGLCPELLPEPDEAGVPLVCSARLYAPIKDSSVNCRSCGAHWPRERWLELGRSLQVAPAA</sequence>
<evidence type="ECO:0000256" key="1">
    <source>
        <dbReference type="SAM" id="MobiDB-lite"/>
    </source>
</evidence>
<dbReference type="RefSeq" id="WP_085911499.1">
    <property type="nucleotide sequence ID" value="NZ_AP018920.1"/>
</dbReference>
<dbReference type="OrthoDB" id="3623056at2"/>
<accession>A0A1Y2N7T0</accession>
<feature type="region of interest" description="Disordered" evidence="1">
    <location>
        <begin position="58"/>
        <end position="80"/>
    </location>
</feature>
<proteinExistence type="predicted"/>
<name>A0A1Y2N7T0_PSEAH</name>